<evidence type="ECO:0000313" key="2">
    <source>
        <dbReference type="Proteomes" id="UP001597097"/>
    </source>
</evidence>
<proteinExistence type="predicted"/>
<dbReference type="EMBL" id="JBHUCM010000032">
    <property type="protein sequence ID" value="MFD1542614.1"/>
    <property type="molecule type" value="Genomic_DNA"/>
</dbReference>
<keyword evidence="2" id="KW-1185">Reference proteome</keyword>
<dbReference type="RefSeq" id="WP_219534339.1">
    <property type="nucleotide sequence ID" value="NZ_JAHKRM010000021.1"/>
</dbReference>
<organism evidence="1 2">
    <name type="scientific">Nonomuraea guangzhouensis</name>
    <dbReference type="NCBI Taxonomy" id="1291555"/>
    <lineage>
        <taxon>Bacteria</taxon>
        <taxon>Bacillati</taxon>
        <taxon>Actinomycetota</taxon>
        <taxon>Actinomycetes</taxon>
        <taxon>Streptosporangiales</taxon>
        <taxon>Streptosporangiaceae</taxon>
        <taxon>Nonomuraea</taxon>
    </lineage>
</organism>
<dbReference type="Proteomes" id="UP001597097">
    <property type="component" value="Unassembled WGS sequence"/>
</dbReference>
<name>A0ABW4GJS4_9ACTN</name>
<protein>
    <submittedName>
        <fullName evidence="1">Uncharacterized protein</fullName>
    </submittedName>
</protein>
<accession>A0ABW4GJS4</accession>
<evidence type="ECO:0000313" key="1">
    <source>
        <dbReference type="EMBL" id="MFD1542614.1"/>
    </source>
</evidence>
<sequence length="65" mass="7115">MATDKHNDIRAFMEQMKASGGNPPSGKRMVLNPQTGKFEVRSVGDRPGDQIPNVSAEDMKAFAHD</sequence>
<gene>
    <name evidence="1" type="ORF">ACFSJ0_36555</name>
</gene>
<reference evidence="2" key="1">
    <citation type="journal article" date="2019" name="Int. J. Syst. Evol. Microbiol.">
        <title>The Global Catalogue of Microorganisms (GCM) 10K type strain sequencing project: providing services to taxonomists for standard genome sequencing and annotation.</title>
        <authorList>
            <consortium name="The Broad Institute Genomics Platform"/>
            <consortium name="The Broad Institute Genome Sequencing Center for Infectious Disease"/>
            <person name="Wu L."/>
            <person name="Ma J."/>
        </authorList>
    </citation>
    <scope>NUCLEOTIDE SEQUENCE [LARGE SCALE GENOMIC DNA]</scope>
    <source>
        <strain evidence="2">CGMCC 1.15399</strain>
    </source>
</reference>
<comment type="caution">
    <text evidence="1">The sequence shown here is derived from an EMBL/GenBank/DDBJ whole genome shotgun (WGS) entry which is preliminary data.</text>
</comment>